<feature type="compositionally biased region" description="Basic and acidic residues" evidence="1">
    <location>
        <begin position="1"/>
        <end position="20"/>
    </location>
</feature>
<accession>A0A5M4FL80</accession>
<dbReference type="AlphaFoldDB" id="A0A5M4FL80"/>
<dbReference type="GO" id="GO:0016020">
    <property type="term" value="C:membrane"/>
    <property type="evidence" value="ECO:0007669"/>
    <property type="project" value="TreeGrafter"/>
</dbReference>
<feature type="region of interest" description="Disordered" evidence="1">
    <location>
        <begin position="1"/>
        <end position="24"/>
    </location>
</feature>
<keyword evidence="2" id="KW-0472">Membrane</keyword>
<evidence type="ECO:0000256" key="2">
    <source>
        <dbReference type="SAM" id="Phobius"/>
    </source>
</evidence>
<keyword evidence="4" id="KW-0808">Transferase</keyword>
<dbReference type="PANTHER" id="PTHR23028:SF53">
    <property type="entry name" value="ACYL_TRANSF_3 DOMAIN-CONTAINING PROTEIN"/>
    <property type="match status" value="1"/>
</dbReference>
<feature type="transmembrane region" description="Helical" evidence="2">
    <location>
        <begin position="319"/>
        <end position="338"/>
    </location>
</feature>
<name>A0A5M4FL80_9ACTN</name>
<sequence length="424" mass="46561">MHAPRCVEDERPGQDQREEQPQPQRLAQRYAYRRRRLGLRYVRRSRLTPSTVHQPTVGEPAGARAALRIRAFRPARWSYRDEMPAATPAPRARLGYLPALDGLRALAIVLVVLHHASGVERGPLEFGVLGVDVFFVLSGFLITALVAEQMRAGTFSRRRFYARRAIRLMPALVVTVVVMTPAAVVVAGRWELVGAIAALLYLTPLLTGQFFFHTWTLAFEEWFYLLWPIVLAKFFRDRLTLMQCAALVGVLGVVTQGLIYLVPGSFVARPSGLLIGCALGLYWLDGRRVRRPGAVLVLGLTLVLVGAGVGPVLWDALPYTLAVVGAVLVIGAIASDASGPVARALASRPMVAVGVVSYEWYLVHFPLLQLTEELWGAIQSLWMGPLSLGIAFALHRALAPFQARLRARLGESRPVTGLADEAIV</sequence>
<evidence type="ECO:0000313" key="5">
    <source>
        <dbReference type="Proteomes" id="UP000380867"/>
    </source>
</evidence>
<dbReference type="InterPro" id="IPR050879">
    <property type="entry name" value="Acyltransferase_3"/>
</dbReference>
<reference evidence="4" key="1">
    <citation type="submission" date="2019-09" db="EMBL/GenBank/DDBJ databases">
        <authorList>
            <person name="Li J."/>
        </authorList>
    </citation>
    <scope>NUCLEOTIDE SEQUENCE [LARGE SCALE GENOMIC DNA]</scope>
    <source>
        <strain evidence="4">JCM 14732</strain>
    </source>
</reference>
<gene>
    <name evidence="4" type="ORF">ESP70_006675</name>
</gene>
<feature type="transmembrane region" description="Helical" evidence="2">
    <location>
        <begin position="293"/>
        <end position="313"/>
    </location>
</feature>
<evidence type="ECO:0000313" key="4">
    <source>
        <dbReference type="EMBL" id="KAA1400403.1"/>
    </source>
</evidence>
<feature type="transmembrane region" description="Helical" evidence="2">
    <location>
        <begin position="210"/>
        <end position="227"/>
    </location>
</feature>
<dbReference type="Proteomes" id="UP000380867">
    <property type="component" value="Unassembled WGS sequence"/>
</dbReference>
<evidence type="ECO:0000259" key="3">
    <source>
        <dbReference type="Pfam" id="PF01757"/>
    </source>
</evidence>
<feature type="transmembrane region" description="Helical" evidence="2">
    <location>
        <begin position="239"/>
        <end position="260"/>
    </location>
</feature>
<feature type="transmembrane region" description="Helical" evidence="2">
    <location>
        <begin position="94"/>
        <end position="114"/>
    </location>
</feature>
<feature type="transmembrane region" description="Helical" evidence="2">
    <location>
        <begin position="266"/>
        <end position="284"/>
    </location>
</feature>
<keyword evidence="2" id="KW-0812">Transmembrane</keyword>
<feature type="transmembrane region" description="Helical" evidence="2">
    <location>
        <begin position="168"/>
        <end position="190"/>
    </location>
</feature>
<dbReference type="PANTHER" id="PTHR23028">
    <property type="entry name" value="ACETYLTRANSFERASE"/>
    <property type="match status" value="1"/>
</dbReference>
<dbReference type="Pfam" id="PF01757">
    <property type="entry name" value="Acyl_transf_3"/>
    <property type="match status" value="1"/>
</dbReference>
<comment type="caution">
    <text evidence="4">The sequence shown here is derived from an EMBL/GenBank/DDBJ whole genome shotgun (WGS) entry which is preliminary data.</text>
</comment>
<dbReference type="GO" id="GO:0016747">
    <property type="term" value="F:acyltransferase activity, transferring groups other than amino-acyl groups"/>
    <property type="evidence" value="ECO:0007669"/>
    <property type="project" value="InterPro"/>
</dbReference>
<keyword evidence="2" id="KW-1133">Transmembrane helix</keyword>
<dbReference type="InterPro" id="IPR002656">
    <property type="entry name" value="Acyl_transf_3_dom"/>
</dbReference>
<keyword evidence="5" id="KW-1185">Reference proteome</keyword>
<feature type="domain" description="Acyltransferase 3" evidence="3">
    <location>
        <begin position="98"/>
        <end position="392"/>
    </location>
</feature>
<dbReference type="GO" id="GO:0000271">
    <property type="term" value="P:polysaccharide biosynthetic process"/>
    <property type="evidence" value="ECO:0007669"/>
    <property type="project" value="TreeGrafter"/>
</dbReference>
<dbReference type="EMBL" id="SDPQ02000001">
    <property type="protein sequence ID" value="KAA1400403.1"/>
    <property type="molecule type" value="Genomic_DNA"/>
</dbReference>
<feature type="transmembrane region" description="Helical" evidence="2">
    <location>
        <begin position="126"/>
        <end position="147"/>
    </location>
</feature>
<proteinExistence type="predicted"/>
<protein>
    <submittedName>
        <fullName evidence="4">Acyltransferase</fullName>
    </submittedName>
</protein>
<dbReference type="OrthoDB" id="3404679at2"/>
<organism evidence="4 5">
    <name type="scientific">Aeromicrobium ginsengisoli</name>
    <dbReference type="NCBI Taxonomy" id="363867"/>
    <lineage>
        <taxon>Bacteria</taxon>
        <taxon>Bacillati</taxon>
        <taxon>Actinomycetota</taxon>
        <taxon>Actinomycetes</taxon>
        <taxon>Propionibacteriales</taxon>
        <taxon>Nocardioidaceae</taxon>
        <taxon>Aeromicrobium</taxon>
    </lineage>
</organism>
<keyword evidence="4" id="KW-0012">Acyltransferase</keyword>
<evidence type="ECO:0000256" key="1">
    <source>
        <dbReference type="SAM" id="MobiDB-lite"/>
    </source>
</evidence>